<dbReference type="SUPFAM" id="SSF52058">
    <property type="entry name" value="L domain-like"/>
    <property type="match status" value="1"/>
</dbReference>
<dbReference type="Pfam" id="PF17957">
    <property type="entry name" value="Big_7"/>
    <property type="match status" value="1"/>
</dbReference>
<dbReference type="PANTHER" id="PTHR48056:SF26">
    <property type="entry name" value="MDIS1-INTERACTING RECEPTOR LIKE KINASE 1"/>
    <property type="match status" value="1"/>
</dbReference>
<dbReference type="EMBL" id="UINC01178410">
    <property type="protein sequence ID" value="SVD86546.1"/>
    <property type="molecule type" value="Genomic_DNA"/>
</dbReference>
<name>A0A382YTE0_9ZZZZ</name>
<dbReference type="PANTHER" id="PTHR48056">
    <property type="entry name" value="LRR RECEPTOR-LIKE SERINE/THREONINE-PROTEIN KINASE-RELATED"/>
    <property type="match status" value="1"/>
</dbReference>
<dbReference type="InterPro" id="IPR013783">
    <property type="entry name" value="Ig-like_fold"/>
</dbReference>
<dbReference type="Pfam" id="PF00560">
    <property type="entry name" value="LRR_1"/>
    <property type="match status" value="2"/>
</dbReference>
<keyword evidence="1" id="KW-0433">Leucine-rich repeat</keyword>
<sequence length="261" mass="29751">LYPLLCVLFLIYWSCEEEQDTTPPTVSIQSPITNQSINEIVTIVVETNDNEGISKVEFYIDDSLFFTDTESPYQYDWNTTTLEDGSYTIIVRSYDTTENTTDSEPVVLTIDNSLLIPTPSELYPITYSDGFQISWSQNNDDDFVSYKLYESLSEDMSNQTLVYETDNRTDTIYFVTNIGYYQIVVENEWGLLSTSNIEIGDYYVELWEEYYSVFNTTELNLSNSGLTGEIPPEIGNLTNLTGLWLGSNQLTGSIPPEIGYL</sequence>
<dbReference type="GO" id="GO:0033612">
    <property type="term" value="F:receptor serine/threonine kinase binding"/>
    <property type="evidence" value="ECO:0007669"/>
    <property type="project" value="TreeGrafter"/>
</dbReference>
<feature type="non-terminal residue" evidence="3">
    <location>
        <position position="261"/>
    </location>
</feature>
<evidence type="ECO:0000256" key="1">
    <source>
        <dbReference type="ARBA" id="ARBA00022614"/>
    </source>
</evidence>
<dbReference type="InterPro" id="IPR032675">
    <property type="entry name" value="LRR_dom_sf"/>
</dbReference>
<dbReference type="Gene3D" id="3.80.10.10">
    <property type="entry name" value="Ribonuclease Inhibitor"/>
    <property type="match status" value="1"/>
</dbReference>
<organism evidence="3">
    <name type="scientific">marine metagenome</name>
    <dbReference type="NCBI Taxonomy" id="408172"/>
    <lineage>
        <taxon>unclassified sequences</taxon>
        <taxon>metagenomes</taxon>
        <taxon>ecological metagenomes</taxon>
    </lineage>
</organism>
<protein>
    <recommendedName>
        <fullName evidence="4">Fibronectin type-III domain-containing protein</fullName>
    </recommendedName>
</protein>
<feature type="non-terminal residue" evidence="3">
    <location>
        <position position="1"/>
    </location>
</feature>
<dbReference type="InterPro" id="IPR001611">
    <property type="entry name" value="Leu-rich_rpt"/>
</dbReference>
<proteinExistence type="predicted"/>
<keyword evidence="2" id="KW-0677">Repeat</keyword>
<accession>A0A382YTE0</accession>
<dbReference type="Gene3D" id="2.60.40.10">
    <property type="entry name" value="Immunoglobulins"/>
    <property type="match status" value="1"/>
</dbReference>
<dbReference type="AlphaFoldDB" id="A0A382YTE0"/>
<evidence type="ECO:0000256" key="2">
    <source>
        <dbReference type="ARBA" id="ARBA00022737"/>
    </source>
</evidence>
<evidence type="ECO:0000313" key="3">
    <source>
        <dbReference type="EMBL" id="SVD86546.1"/>
    </source>
</evidence>
<dbReference type="InterPro" id="IPR050647">
    <property type="entry name" value="Plant_LRR-RLKs"/>
</dbReference>
<evidence type="ECO:0008006" key="4">
    <source>
        <dbReference type="Google" id="ProtNLM"/>
    </source>
</evidence>
<gene>
    <name evidence="3" type="ORF">METZ01_LOCUS439400</name>
</gene>
<reference evidence="3" key="1">
    <citation type="submission" date="2018-05" db="EMBL/GenBank/DDBJ databases">
        <authorList>
            <person name="Lanie J.A."/>
            <person name="Ng W.-L."/>
            <person name="Kazmierczak K.M."/>
            <person name="Andrzejewski T.M."/>
            <person name="Davidsen T.M."/>
            <person name="Wayne K.J."/>
            <person name="Tettelin H."/>
            <person name="Glass J.I."/>
            <person name="Rusch D."/>
            <person name="Podicherti R."/>
            <person name="Tsui H.-C.T."/>
            <person name="Winkler M.E."/>
        </authorList>
    </citation>
    <scope>NUCLEOTIDE SEQUENCE</scope>
</reference>